<evidence type="ECO:0000313" key="1">
    <source>
        <dbReference type="EMBL" id="GEP06617.1"/>
    </source>
</evidence>
<proteinExistence type="predicted"/>
<comment type="caution">
    <text evidence="1">The sequence shown here is derived from an EMBL/GenBank/DDBJ whole genome shotgun (WGS) entry which is preliminary data.</text>
</comment>
<evidence type="ECO:0000313" key="4">
    <source>
        <dbReference type="Proteomes" id="UP001156856"/>
    </source>
</evidence>
<dbReference type="Proteomes" id="UP001156856">
    <property type="component" value="Unassembled WGS sequence"/>
</dbReference>
<keyword evidence="4" id="KW-1185">Reference proteome</keyword>
<evidence type="ECO:0000313" key="2">
    <source>
        <dbReference type="EMBL" id="GLS66231.1"/>
    </source>
</evidence>
<dbReference type="RefSeq" id="WP_147028141.1">
    <property type="nucleotide sequence ID" value="NZ_BJZU01000111.1"/>
</dbReference>
<evidence type="ECO:0000313" key="3">
    <source>
        <dbReference type="Proteomes" id="UP000321960"/>
    </source>
</evidence>
<dbReference type="Proteomes" id="UP000321960">
    <property type="component" value="Unassembled WGS sequence"/>
</dbReference>
<gene>
    <name evidence="2" type="ORF">GCM10007888_46130</name>
    <name evidence="1" type="ORF">MOX02_46550</name>
</gene>
<dbReference type="AlphaFoldDB" id="A0A512J9J4"/>
<protein>
    <submittedName>
        <fullName evidence="1">Uncharacterized protein</fullName>
    </submittedName>
</protein>
<reference evidence="2" key="4">
    <citation type="submission" date="2023-01" db="EMBL/GenBank/DDBJ databases">
        <title>Draft genome sequence of Methylobacterium oxalidis strain NBRC 107715.</title>
        <authorList>
            <person name="Sun Q."/>
            <person name="Mori K."/>
        </authorList>
    </citation>
    <scope>NUCLEOTIDE SEQUENCE</scope>
    <source>
        <strain evidence="2">NBRC 107715</strain>
    </source>
</reference>
<accession>A0A512J9J4</accession>
<organism evidence="1 3">
    <name type="scientific">Methylobacterium oxalidis</name>
    <dbReference type="NCBI Taxonomy" id="944322"/>
    <lineage>
        <taxon>Bacteria</taxon>
        <taxon>Pseudomonadati</taxon>
        <taxon>Pseudomonadota</taxon>
        <taxon>Alphaproteobacteria</taxon>
        <taxon>Hyphomicrobiales</taxon>
        <taxon>Methylobacteriaceae</taxon>
        <taxon>Methylobacterium</taxon>
    </lineage>
</organism>
<dbReference type="EMBL" id="BJZU01000111">
    <property type="protein sequence ID" value="GEP06617.1"/>
    <property type="molecule type" value="Genomic_DNA"/>
</dbReference>
<reference evidence="1 3" key="3">
    <citation type="submission" date="2019-07" db="EMBL/GenBank/DDBJ databases">
        <title>Whole genome shotgun sequence of Methylobacterium oxalidis NBRC 107715.</title>
        <authorList>
            <person name="Hosoyama A."/>
            <person name="Uohara A."/>
            <person name="Ohji S."/>
            <person name="Ichikawa N."/>
        </authorList>
    </citation>
    <scope>NUCLEOTIDE SEQUENCE [LARGE SCALE GENOMIC DNA]</scope>
    <source>
        <strain evidence="1 3">NBRC 107715</strain>
    </source>
</reference>
<dbReference type="EMBL" id="BSPK01000100">
    <property type="protein sequence ID" value="GLS66231.1"/>
    <property type="molecule type" value="Genomic_DNA"/>
</dbReference>
<dbReference type="OrthoDB" id="7679381at2"/>
<name>A0A512J9J4_9HYPH</name>
<sequence>MGPNRIFVAPEQRDFLDRAEGWRKECIRVLSRAPIHSPVYVAASGIVDAIDGLAEAVTGDRKHFHLTAPTTPGGNLTPPGHQDT</sequence>
<reference evidence="4" key="2">
    <citation type="journal article" date="2019" name="Int. J. Syst. Evol. Microbiol.">
        <title>The Global Catalogue of Microorganisms (GCM) 10K type strain sequencing project: providing services to taxonomists for standard genome sequencing and annotation.</title>
        <authorList>
            <consortium name="The Broad Institute Genomics Platform"/>
            <consortium name="The Broad Institute Genome Sequencing Center for Infectious Disease"/>
            <person name="Wu L."/>
            <person name="Ma J."/>
        </authorList>
    </citation>
    <scope>NUCLEOTIDE SEQUENCE [LARGE SCALE GENOMIC DNA]</scope>
    <source>
        <strain evidence="4">NBRC 107715</strain>
    </source>
</reference>
<reference evidence="2" key="1">
    <citation type="journal article" date="2014" name="Int. J. Syst. Evol. Microbiol.">
        <title>Complete genome of a new Firmicutes species belonging to the dominant human colonic microbiota ('Ruminococcus bicirculans') reveals two chromosomes and a selective capacity to utilize plant glucans.</title>
        <authorList>
            <consortium name="NISC Comparative Sequencing Program"/>
            <person name="Wegmann U."/>
            <person name="Louis P."/>
            <person name="Goesmann A."/>
            <person name="Henrissat B."/>
            <person name="Duncan S.H."/>
            <person name="Flint H.J."/>
        </authorList>
    </citation>
    <scope>NUCLEOTIDE SEQUENCE</scope>
    <source>
        <strain evidence="2">NBRC 107715</strain>
    </source>
</reference>